<feature type="compositionally biased region" description="Basic and acidic residues" evidence="1">
    <location>
        <begin position="70"/>
        <end position="83"/>
    </location>
</feature>
<dbReference type="AlphaFoldDB" id="A0A2T0YTG3"/>
<accession>A0A2T0YTG3</accession>
<keyword evidence="3" id="KW-1185">Reference proteome</keyword>
<organism evidence="2 3">
    <name type="scientific">Nesterenkonia sandarakina</name>
    <dbReference type="NCBI Taxonomy" id="272918"/>
    <lineage>
        <taxon>Bacteria</taxon>
        <taxon>Bacillati</taxon>
        <taxon>Actinomycetota</taxon>
        <taxon>Actinomycetes</taxon>
        <taxon>Micrococcales</taxon>
        <taxon>Micrococcaceae</taxon>
        <taxon>Nesterenkonia</taxon>
    </lineage>
</organism>
<feature type="region of interest" description="Disordered" evidence="1">
    <location>
        <begin position="70"/>
        <end position="94"/>
    </location>
</feature>
<evidence type="ECO:0000313" key="3">
    <source>
        <dbReference type="Proteomes" id="UP000238217"/>
    </source>
</evidence>
<protein>
    <submittedName>
        <fullName evidence="2">Uncharacterized protein</fullName>
    </submittedName>
</protein>
<name>A0A2T0YTG3_9MICC</name>
<evidence type="ECO:0000256" key="1">
    <source>
        <dbReference type="SAM" id="MobiDB-lite"/>
    </source>
</evidence>
<feature type="region of interest" description="Disordered" evidence="1">
    <location>
        <begin position="1"/>
        <end position="25"/>
    </location>
</feature>
<dbReference type="RefSeq" id="WP_106121590.1">
    <property type="nucleotide sequence ID" value="NZ_PVTY01000001.1"/>
</dbReference>
<dbReference type="EMBL" id="PVTY01000001">
    <property type="protein sequence ID" value="PRZ18871.1"/>
    <property type="molecule type" value="Genomic_DNA"/>
</dbReference>
<dbReference type="Proteomes" id="UP000238217">
    <property type="component" value="Unassembled WGS sequence"/>
</dbReference>
<feature type="compositionally biased region" description="Low complexity" evidence="1">
    <location>
        <begin position="1"/>
        <end position="13"/>
    </location>
</feature>
<sequence>MTETEQTSSTAAARTEDARTAGTDLSENAREVVVELLKQHQALLAELHWAYGQLERVQEVDIAALKQRVSELEDHRPGGKDSRAASAAGSSKMRKRVEFTLQHPDKAARAAGRKLSRPFERVARRAGFNR</sequence>
<evidence type="ECO:0000313" key="2">
    <source>
        <dbReference type="EMBL" id="PRZ18871.1"/>
    </source>
</evidence>
<gene>
    <name evidence="2" type="ORF">BCL67_101179</name>
</gene>
<reference evidence="2 3" key="1">
    <citation type="submission" date="2018-03" db="EMBL/GenBank/DDBJ databases">
        <title>Comparative analysis of microorganisms from saline springs in Andes Mountain Range, Colombia.</title>
        <authorList>
            <person name="Rubin E."/>
        </authorList>
    </citation>
    <scope>NUCLEOTIDE SEQUENCE [LARGE SCALE GENOMIC DNA]</scope>
    <source>
        <strain evidence="2 3">CG 35</strain>
    </source>
</reference>
<proteinExistence type="predicted"/>
<comment type="caution">
    <text evidence="2">The sequence shown here is derived from an EMBL/GenBank/DDBJ whole genome shotgun (WGS) entry which is preliminary data.</text>
</comment>
<dbReference type="OrthoDB" id="4965436at2"/>